<sequence length="494" mass="57465">MKTIIILCVILIHIEPSLAQISLDCTYVKDVTLSFNGLKGEKSCCVLNSTLKISEPNTEISIKNKPENIKKKLDDINCIKIENIEMNFLPHGFNNSFKIIEGLRIASTQLLEINKEDLEQFPKLKDLNIMYNKIKTIKKDLFQFNPDLVSINFYKNNLKDIDTRSFENLHKLNSLTLINNNCTSAGTKQFLEDKISFIADIKSKCFTPEFQLKVEMSELQEEIKEISSKIAKYHQINSKVAEMKEKIEIFEKAPKNLEKFTNHVKEEMIKNINERHSNLTKILENLKDGIKIDQLNKKFNPIIQQILNNLATVNRNLKTIEQNVKHVKSSQSENTDETSFTEIEDSDDFTNIFNRYFEMTSVFDDSQKYYDKSEMIPIIYKKLKNFKETMLISMIFSSIGTILITSVLITCIMKRMKNDKIRNESTQNENHNTRQRINHDLNNDDELITNHSEVVSIKDEPNFGVTGNFTRVEAPIYAEVNKEAKRNRRPQDFY</sequence>
<dbReference type="Proteomes" id="UP001107558">
    <property type="component" value="Chromosome 4"/>
</dbReference>
<dbReference type="SUPFAM" id="SSF52058">
    <property type="entry name" value="L domain-like"/>
    <property type="match status" value="1"/>
</dbReference>
<evidence type="ECO:0000313" key="5">
    <source>
        <dbReference type="Proteomes" id="UP001107558"/>
    </source>
</evidence>
<feature type="coiled-coil region" evidence="1">
    <location>
        <begin position="209"/>
        <end position="323"/>
    </location>
</feature>
<accession>A0A9J6BH42</accession>
<keyword evidence="2" id="KW-1133">Transmembrane helix</keyword>
<gene>
    <name evidence="4" type="ORF">PVAND_016887</name>
</gene>
<reference evidence="4" key="1">
    <citation type="submission" date="2021-03" db="EMBL/GenBank/DDBJ databases">
        <title>Chromosome level genome of the anhydrobiotic midge Polypedilum vanderplanki.</title>
        <authorList>
            <person name="Yoshida Y."/>
            <person name="Kikawada T."/>
            <person name="Gusev O."/>
        </authorList>
    </citation>
    <scope>NUCLEOTIDE SEQUENCE</scope>
    <source>
        <strain evidence="4">NIAS01</strain>
        <tissue evidence="4">Whole body or cell culture</tissue>
    </source>
</reference>
<proteinExistence type="predicted"/>
<evidence type="ECO:0000313" key="4">
    <source>
        <dbReference type="EMBL" id="KAG5668984.1"/>
    </source>
</evidence>
<evidence type="ECO:0000256" key="3">
    <source>
        <dbReference type="SAM" id="SignalP"/>
    </source>
</evidence>
<dbReference type="Pfam" id="PF13855">
    <property type="entry name" value="LRR_8"/>
    <property type="match status" value="1"/>
</dbReference>
<feature type="chain" id="PRO_5039902159" evidence="3">
    <location>
        <begin position="20"/>
        <end position="494"/>
    </location>
</feature>
<keyword evidence="2" id="KW-0472">Membrane</keyword>
<organism evidence="4 5">
    <name type="scientific">Polypedilum vanderplanki</name>
    <name type="common">Sleeping chironomid midge</name>
    <dbReference type="NCBI Taxonomy" id="319348"/>
    <lineage>
        <taxon>Eukaryota</taxon>
        <taxon>Metazoa</taxon>
        <taxon>Ecdysozoa</taxon>
        <taxon>Arthropoda</taxon>
        <taxon>Hexapoda</taxon>
        <taxon>Insecta</taxon>
        <taxon>Pterygota</taxon>
        <taxon>Neoptera</taxon>
        <taxon>Endopterygota</taxon>
        <taxon>Diptera</taxon>
        <taxon>Nematocera</taxon>
        <taxon>Chironomoidea</taxon>
        <taxon>Chironomidae</taxon>
        <taxon>Chironominae</taxon>
        <taxon>Polypedilum</taxon>
        <taxon>Polypedilum</taxon>
    </lineage>
</organism>
<name>A0A9J6BH42_POLVA</name>
<keyword evidence="3" id="KW-0732">Signal</keyword>
<keyword evidence="5" id="KW-1185">Reference proteome</keyword>
<dbReference type="Gene3D" id="3.80.10.10">
    <property type="entry name" value="Ribonuclease Inhibitor"/>
    <property type="match status" value="1"/>
</dbReference>
<dbReference type="InterPro" id="IPR001611">
    <property type="entry name" value="Leu-rich_rpt"/>
</dbReference>
<evidence type="ECO:0000256" key="2">
    <source>
        <dbReference type="SAM" id="Phobius"/>
    </source>
</evidence>
<dbReference type="EMBL" id="JADBJN010000004">
    <property type="protein sequence ID" value="KAG5668984.1"/>
    <property type="molecule type" value="Genomic_DNA"/>
</dbReference>
<evidence type="ECO:0000256" key="1">
    <source>
        <dbReference type="SAM" id="Coils"/>
    </source>
</evidence>
<feature type="signal peptide" evidence="3">
    <location>
        <begin position="1"/>
        <end position="19"/>
    </location>
</feature>
<dbReference type="AlphaFoldDB" id="A0A9J6BH42"/>
<feature type="transmembrane region" description="Helical" evidence="2">
    <location>
        <begin position="390"/>
        <end position="413"/>
    </location>
</feature>
<dbReference type="InterPro" id="IPR032675">
    <property type="entry name" value="LRR_dom_sf"/>
</dbReference>
<comment type="caution">
    <text evidence="4">The sequence shown here is derived from an EMBL/GenBank/DDBJ whole genome shotgun (WGS) entry which is preliminary data.</text>
</comment>
<protein>
    <submittedName>
        <fullName evidence="4">Uncharacterized protein</fullName>
    </submittedName>
</protein>
<keyword evidence="1" id="KW-0175">Coiled coil</keyword>
<keyword evidence="2" id="KW-0812">Transmembrane</keyword>